<feature type="binding site" evidence="5">
    <location>
        <position position="114"/>
    </location>
    <ligand>
        <name>ATP</name>
        <dbReference type="ChEBI" id="CHEBI:30616"/>
    </ligand>
</feature>
<dbReference type="InterPro" id="IPR000719">
    <property type="entry name" value="Prot_kinase_dom"/>
</dbReference>
<dbReference type="Gene3D" id="1.25.40.10">
    <property type="entry name" value="Tetratricopeptide repeat domain"/>
    <property type="match status" value="2"/>
</dbReference>
<evidence type="ECO:0000256" key="3">
    <source>
        <dbReference type="ARBA" id="ARBA00022777"/>
    </source>
</evidence>
<dbReference type="InterPro" id="IPR019734">
    <property type="entry name" value="TPR_rpt"/>
</dbReference>
<accession>A0A1Q2M7W2</accession>
<dbReference type="GO" id="GO:0004674">
    <property type="term" value="F:protein serine/threonine kinase activity"/>
    <property type="evidence" value="ECO:0007669"/>
    <property type="project" value="TreeGrafter"/>
</dbReference>
<dbReference type="InterPro" id="IPR011990">
    <property type="entry name" value="TPR-like_helical_dom_sf"/>
</dbReference>
<dbReference type="InterPro" id="IPR017441">
    <property type="entry name" value="Protein_kinase_ATP_BS"/>
</dbReference>
<sequence>MPNRKIRLKTVKDLFDRCAEAAISERDALLASAEASPEELREVKRLLSFHDTVDVSAQQTHIIGQQLRTLSQSIPSGQQLGPFAIEEEIGHGGMGIVFRARRADGSYEQQVAIKVAPSFASAEELKHFHQERQILAKLQHPNIATLLDGGATDDNRPYLVMEYVSGKAIHEHCLTHKLPLKARLQLFIEVCKAVSYAHNHLIIHRDIKPENVLVNEQGQVKLLDFGIGKALQGEADRTNATALQGMTLAYASPEQIRGERTTMATDVYGLGALLYCLLTGRSPHGLGNNCAEQAVEAICRTETTPPSRIRVENGGIQDRKSLRGDLDNIVSKALRKEPERRYDSARDLQRDIERYLNREPVQATPSSLFYRAGRVLARHPVASGLAASVVVAINLGLAASLYLADQLRMERDSLLDAQREIKRQMYTAERTTALLTDMFEAASPARAQGRTVNVDQILEDGARKIRETLDNDPAVKSQLLKSLAQLNYNVGKYHEAATLQQEALQQLDTAALLPAGISATEAAHMRAELLIGLGRYQRESGAVNGAAAALEEAFTLLEQYPDKRLQAQALHRQGQLISRVGSPDDAIEVLNAAKGIWQQMPDQGGALGLANNHSLSNAYFNKPDFPMAAQTESAVLAERIKLLGESHPDTLNSYRFVARSYMRVGRWQEARELAQRAYQVSGKIFSTENKIFRHSAITYARLLGRLGDFQGAAEVLNPFLAGEVRELETTAELFHHRGYFNFHLGHVALARADLERAVKILGKIYPHNSDSTFLPRANLGEALAITGDVAAGIELINQVKQENIVQYGADDYGVASWNLRLARIALHEGKLEEARELNQLSHTINLKTFSHDHPIVLQNDETEMHIALAQNDKSKAIQICKRLIETYESIFPEDAPIIARHRQLLEQLTKSA</sequence>
<evidence type="ECO:0000313" key="7">
    <source>
        <dbReference type="EMBL" id="AQQ68776.1"/>
    </source>
</evidence>
<dbReference type="SMART" id="SM00028">
    <property type="entry name" value="TPR"/>
    <property type="match status" value="5"/>
</dbReference>
<dbReference type="InterPro" id="IPR008271">
    <property type="entry name" value="Ser/Thr_kinase_AS"/>
</dbReference>
<dbReference type="SUPFAM" id="SSF56112">
    <property type="entry name" value="Protein kinase-like (PK-like)"/>
    <property type="match status" value="1"/>
</dbReference>
<dbReference type="PROSITE" id="PS50011">
    <property type="entry name" value="PROTEIN_KINASE_DOM"/>
    <property type="match status" value="1"/>
</dbReference>
<dbReference type="KEGG" id="maga:Mag101_14880"/>
<keyword evidence="2 5" id="KW-0547">Nucleotide-binding</keyword>
<dbReference type="Gene3D" id="1.10.510.10">
    <property type="entry name" value="Transferase(Phosphotransferase) domain 1"/>
    <property type="match status" value="1"/>
</dbReference>
<dbReference type="SMART" id="SM00220">
    <property type="entry name" value="S_TKc"/>
    <property type="match status" value="1"/>
</dbReference>
<evidence type="ECO:0000259" key="6">
    <source>
        <dbReference type="PROSITE" id="PS50011"/>
    </source>
</evidence>
<dbReference type="SUPFAM" id="SSF48452">
    <property type="entry name" value="TPR-like"/>
    <property type="match status" value="2"/>
</dbReference>
<dbReference type="PANTHER" id="PTHR43289">
    <property type="entry name" value="MITOGEN-ACTIVATED PROTEIN KINASE KINASE KINASE 20-RELATED"/>
    <property type="match status" value="1"/>
</dbReference>
<dbReference type="STRING" id="260552.Mag101_14880"/>
<keyword evidence="4 5" id="KW-0067">ATP-binding</keyword>
<feature type="domain" description="Protein kinase" evidence="6">
    <location>
        <begin position="83"/>
        <end position="356"/>
    </location>
</feature>
<evidence type="ECO:0000256" key="1">
    <source>
        <dbReference type="ARBA" id="ARBA00022679"/>
    </source>
</evidence>
<name>A0A1Q2M7W2_9GAMM</name>
<reference evidence="7" key="1">
    <citation type="submission" date="2017-02" db="EMBL/GenBank/DDBJ databases">
        <title>Genome of Microbulbifer agarilyticus GP101.</title>
        <authorList>
            <person name="Jung J."/>
            <person name="Bae S.S."/>
            <person name="Baek K."/>
        </authorList>
    </citation>
    <scope>NUCLEOTIDE SEQUENCE [LARGE SCALE GENOMIC DNA]</scope>
    <source>
        <strain evidence="7">GP101</strain>
    </source>
</reference>
<dbReference type="InterPro" id="IPR011009">
    <property type="entry name" value="Kinase-like_dom_sf"/>
</dbReference>
<dbReference type="AlphaFoldDB" id="A0A1Q2M7W2"/>
<keyword evidence="3" id="KW-0418">Kinase</keyword>
<dbReference type="GO" id="GO:0005524">
    <property type="term" value="F:ATP binding"/>
    <property type="evidence" value="ECO:0007669"/>
    <property type="project" value="UniProtKB-UniRule"/>
</dbReference>
<proteinExistence type="predicted"/>
<evidence type="ECO:0000256" key="4">
    <source>
        <dbReference type="ARBA" id="ARBA00022840"/>
    </source>
</evidence>
<dbReference type="EMBL" id="CP019650">
    <property type="protein sequence ID" value="AQQ68776.1"/>
    <property type="molecule type" value="Genomic_DNA"/>
</dbReference>
<dbReference type="PANTHER" id="PTHR43289:SF34">
    <property type="entry name" value="SERINE_THREONINE-PROTEIN KINASE YBDM-RELATED"/>
    <property type="match status" value="1"/>
</dbReference>
<dbReference type="PROSITE" id="PS00107">
    <property type="entry name" value="PROTEIN_KINASE_ATP"/>
    <property type="match status" value="1"/>
</dbReference>
<dbReference type="Pfam" id="PF13374">
    <property type="entry name" value="TPR_10"/>
    <property type="match status" value="1"/>
</dbReference>
<evidence type="ECO:0000313" key="8">
    <source>
        <dbReference type="Proteomes" id="UP000188219"/>
    </source>
</evidence>
<keyword evidence="8" id="KW-1185">Reference proteome</keyword>
<dbReference type="Pfam" id="PF00069">
    <property type="entry name" value="Pkinase"/>
    <property type="match status" value="1"/>
</dbReference>
<dbReference type="RefSeq" id="WP_077406701.1">
    <property type="nucleotide sequence ID" value="NZ_CP019650.1"/>
</dbReference>
<gene>
    <name evidence="7" type="ORF">Mag101_14880</name>
</gene>
<organism evidence="7 8">
    <name type="scientific">Microbulbifer agarilyticus</name>
    <dbReference type="NCBI Taxonomy" id="260552"/>
    <lineage>
        <taxon>Bacteria</taxon>
        <taxon>Pseudomonadati</taxon>
        <taxon>Pseudomonadota</taxon>
        <taxon>Gammaproteobacteria</taxon>
        <taxon>Cellvibrionales</taxon>
        <taxon>Microbulbiferaceae</taxon>
        <taxon>Microbulbifer</taxon>
    </lineage>
</organism>
<keyword evidence="1" id="KW-0808">Transferase</keyword>
<dbReference type="Proteomes" id="UP000188219">
    <property type="component" value="Chromosome"/>
</dbReference>
<dbReference type="CDD" id="cd14014">
    <property type="entry name" value="STKc_PknB_like"/>
    <property type="match status" value="1"/>
</dbReference>
<evidence type="ECO:0000256" key="5">
    <source>
        <dbReference type="PROSITE-ProRule" id="PRU10141"/>
    </source>
</evidence>
<dbReference type="PROSITE" id="PS00108">
    <property type="entry name" value="PROTEIN_KINASE_ST"/>
    <property type="match status" value="1"/>
</dbReference>
<dbReference type="OrthoDB" id="9801841at2"/>
<dbReference type="Gene3D" id="3.30.200.20">
    <property type="entry name" value="Phosphorylase Kinase, domain 1"/>
    <property type="match status" value="1"/>
</dbReference>
<evidence type="ECO:0000256" key="2">
    <source>
        <dbReference type="ARBA" id="ARBA00022741"/>
    </source>
</evidence>
<protein>
    <recommendedName>
        <fullName evidence="6">Protein kinase domain-containing protein</fullName>
    </recommendedName>
</protein>